<accession>A0ABP8CIS0</accession>
<sequence>MTFVTVMMALTWFGAIEGVSYENIWWETLAKTAITPIALWGPILLALTAAYYTRRSAEPNKGRPLNAGHNAPDRSSFAQPRHTTPPNTRPGYRIAPRITRPTSESSEGGHLRFSGRVENESPRRRSQTTDRRRRSFPG</sequence>
<evidence type="ECO:0000256" key="1">
    <source>
        <dbReference type="SAM" id="MobiDB-lite"/>
    </source>
</evidence>
<protein>
    <submittedName>
        <fullName evidence="2">Uncharacterized protein</fullName>
    </submittedName>
</protein>
<dbReference type="EMBL" id="BAABAS010000020">
    <property type="protein sequence ID" value="GAA4239567.1"/>
    <property type="molecule type" value="Genomic_DNA"/>
</dbReference>
<dbReference type="Proteomes" id="UP001501710">
    <property type="component" value="Unassembled WGS sequence"/>
</dbReference>
<evidence type="ECO:0000313" key="3">
    <source>
        <dbReference type="Proteomes" id="UP001501710"/>
    </source>
</evidence>
<comment type="caution">
    <text evidence="2">The sequence shown here is derived from an EMBL/GenBank/DDBJ whole genome shotgun (WGS) entry which is preliminary data.</text>
</comment>
<feature type="region of interest" description="Disordered" evidence="1">
    <location>
        <begin position="58"/>
        <end position="138"/>
    </location>
</feature>
<reference evidence="3" key="1">
    <citation type="journal article" date="2019" name="Int. J. Syst. Evol. Microbiol.">
        <title>The Global Catalogue of Microorganisms (GCM) 10K type strain sequencing project: providing services to taxonomists for standard genome sequencing and annotation.</title>
        <authorList>
            <consortium name="The Broad Institute Genomics Platform"/>
            <consortium name="The Broad Institute Genome Sequencing Center for Infectious Disease"/>
            <person name="Wu L."/>
            <person name="Ma J."/>
        </authorList>
    </citation>
    <scope>NUCLEOTIDE SEQUENCE [LARGE SCALE GENOMIC DNA]</scope>
    <source>
        <strain evidence="3">JCM 17440</strain>
    </source>
</reference>
<organism evidence="2 3">
    <name type="scientific">Actinomadura meridiana</name>
    <dbReference type="NCBI Taxonomy" id="559626"/>
    <lineage>
        <taxon>Bacteria</taxon>
        <taxon>Bacillati</taxon>
        <taxon>Actinomycetota</taxon>
        <taxon>Actinomycetes</taxon>
        <taxon>Streptosporangiales</taxon>
        <taxon>Thermomonosporaceae</taxon>
        <taxon>Actinomadura</taxon>
    </lineage>
</organism>
<name>A0ABP8CIS0_9ACTN</name>
<evidence type="ECO:0000313" key="2">
    <source>
        <dbReference type="EMBL" id="GAA4239567.1"/>
    </source>
</evidence>
<feature type="compositionally biased region" description="Polar residues" evidence="1">
    <location>
        <begin position="76"/>
        <end position="86"/>
    </location>
</feature>
<feature type="compositionally biased region" description="Basic and acidic residues" evidence="1">
    <location>
        <begin position="107"/>
        <end position="130"/>
    </location>
</feature>
<proteinExistence type="predicted"/>
<keyword evidence="3" id="KW-1185">Reference proteome</keyword>
<gene>
    <name evidence="2" type="ORF">GCM10022254_60190</name>
</gene>